<reference evidence="1 2" key="1">
    <citation type="submission" date="2023-09" db="EMBL/GenBank/DDBJ databases">
        <authorList>
            <person name="Qi X."/>
        </authorList>
    </citation>
    <scope>NUCLEOTIDE SEQUENCE [LARGE SCALE GENOMIC DNA]</scope>
    <source>
        <strain evidence="1 2">S1-1</strain>
    </source>
</reference>
<accession>A0ABZ0GNR3</accession>
<keyword evidence="2" id="KW-1185">Reference proteome</keyword>
<dbReference type="EMBL" id="CP136600">
    <property type="protein sequence ID" value="WOH37026.1"/>
    <property type="molecule type" value="Genomic_DNA"/>
</dbReference>
<evidence type="ECO:0000313" key="2">
    <source>
        <dbReference type="Proteomes" id="UP001301442"/>
    </source>
</evidence>
<dbReference type="RefSeq" id="WP_348395820.1">
    <property type="nucleotide sequence ID" value="NZ_CP136600.1"/>
</dbReference>
<evidence type="ECO:0000313" key="1">
    <source>
        <dbReference type="EMBL" id="WOH37026.1"/>
    </source>
</evidence>
<gene>
    <name evidence="1" type="ORF">RI844_16890</name>
</gene>
<name>A0ABZ0GNR3_9GAMM</name>
<sequence length="98" mass="11015">MDRIKETQKLVAELYDEYVTSLKITPKQIDFKDVKSIEKVFESIYIGNSKATLNHTPYPQKLSSKLREAFADLLLLMDGVDLNHAKEKAENAAASKAG</sequence>
<proteinExistence type="predicted"/>
<dbReference type="Proteomes" id="UP001301442">
    <property type="component" value="Chromosome"/>
</dbReference>
<protein>
    <submittedName>
        <fullName evidence="1">Uncharacterized protein</fullName>
    </submittedName>
</protein>
<organism evidence="1 2">
    <name type="scientific">Thalassotalea fonticola</name>
    <dbReference type="NCBI Taxonomy" id="3065649"/>
    <lineage>
        <taxon>Bacteria</taxon>
        <taxon>Pseudomonadati</taxon>
        <taxon>Pseudomonadota</taxon>
        <taxon>Gammaproteobacteria</taxon>
        <taxon>Alteromonadales</taxon>
        <taxon>Colwelliaceae</taxon>
        <taxon>Thalassotalea</taxon>
    </lineage>
</organism>